<evidence type="ECO:0000256" key="6">
    <source>
        <dbReference type="ARBA" id="ARBA00022722"/>
    </source>
</evidence>
<keyword evidence="24" id="KW-1185">Reference proteome</keyword>
<feature type="domain" description="Integrase catalytic" evidence="22">
    <location>
        <begin position="1241"/>
        <end position="1400"/>
    </location>
</feature>
<dbReference type="InterPro" id="IPR001584">
    <property type="entry name" value="Integrase_cat-core"/>
</dbReference>
<dbReference type="InterPro" id="IPR041588">
    <property type="entry name" value="Integrase_H2C2"/>
</dbReference>
<dbReference type="SMART" id="SM00298">
    <property type="entry name" value="CHROMO"/>
    <property type="match status" value="1"/>
</dbReference>
<dbReference type="SUPFAM" id="SSF53098">
    <property type="entry name" value="Ribonuclease H-like"/>
    <property type="match status" value="1"/>
</dbReference>
<dbReference type="Gene3D" id="2.40.70.10">
    <property type="entry name" value="Acid Proteases"/>
    <property type="match status" value="1"/>
</dbReference>
<dbReference type="CDD" id="cd09274">
    <property type="entry name" value="RNase_HI_RT_Ty3"/>
    <property type="match status" value="1"/>
</dbReference>
<keyword evidence="15" id="KW-0239">DNA-directed DNA polymerase</keyword>
<comment type="subcellular location">
    <subcellularLocation>
        <location evidence="1">Nucleus</location>
    </subcellularLocation>
</comment>
<keyword evidence="18" id="KW-0539">Nucleus</keyword>
<evidence type="ECO:0000256" key="17">
    <source>
        <dbReference type="ARBA" id="ARBA00023172"/>
    </source>
</evidence>
<dbReference type="CDD" id="cd01647">
    <property type="entry name" value="RT_LTR"/>
    <property type="match status" value="1"/>
</dbReference>
<dbReference type="Pfam" id="PF17921">
    <property type="entry name" value="Integrase_H2C2"/>
    <property type="match status" value="1"/>
</dbReference>
<evidence type="ECO:0000313" key="24">
    <source>
        <dbReference type="Proteomes" id="UP000249464"/>
    </source>
</evidence>
<dbReference type="GO" id="GO:0004190">
    <property type="term" value="F:aspartic-type endopeptidase activity"/>
    <property type="evidence" value="ECO:0007669"/>
    <property type="project" value="UniProtKB-KW"/>
</dbReference>
<dbReference type="InterPro" id="IPR023779">
    <property type="entry name" value="Chromodomain_CS"/>
</dbReference>
<dbReference type="InterPro" id="IPR001969">
    <property type="entry name" value="Aspartic_peptidase_AS"/>
</dbReference>
<dbReference type="PROSITE" id="PS00598">
    <property type="entry name" value="CHROMO_1"/>
    <property type="match status" value="1"/>
</dbReference>
<dbReference type="SUPFAM" id="SSF54160">
    <property type="entry name" value="Chromo domain-like"/>
    <property type="match status" value="1"/>
</dbReference>
<dbReference type="Gene3D" id="1.10.340.70">
    <property type="match status" value="1"/>
</dbReference>
<keyword evidence="17" id="KW-0233">DNA recombination</keyword>
<evidence type="ECO:0000256" key="7">
    <source>
        <dbReference type="ARBA" id="ARBA00022723"/>
    </source>
</evidence>
<keyword evidence="7" id="KW-0479">Metal-binding</keyword>
<keyword evidence="4" id="KW-0808">Transferase</keyword>
<dbReference type="InterPro" id="IPR023780">
    <property type="entry name" value="Chromo_domain"/>
</dbReference>
<dbReference type="GO" id="GO:0004519">
    <property type="term" value="F:endonuclease activity"/>
    <property type="evidence" value="ECO:0007669"/>
    <property type="project" value="UniProtKB-KW"/>
</dbReference>
<dbReference type="InterPro" id="IPR043502">
    <property type="entry name" value="DNA/RNA_pol_sf"/>
</dbReference>
<evidence type="ECO:0000256" key="16">
    <source>
        <dbReference type="ARBA" id="ARBA00023125"/>
    </source>
</evidence>
<evidence type="ECO:0000259" key="20">
    <source>
        <dbReference type="PROSITE" id="PS50013"/>
    </source>
</evidence>
<keyword evidence="14" id="KW-0695">RNA-directed DNA polymerase</keyword>
<dbReference type="GO" id="GO:0005634">
    <property type="term" value="C:nucleus"/>
    <property type="evidence" value="ECO:0007669"/>
    <property type="project" value="UniProtKB-SubCell"/>
</dbReference>
<dbReference type="InterPro" id="IPR036397">
    <property type="entry name" value="RNaseH_sf"/>
</dbReference>
<dbReference type="Gene3D" id="3.30.420.10">
    <property type="entry name" value="Ribonuclease H-like superfamily/Ribonuclease H"/>
    <property type="match status" value="1"/>
</dbReference>
<dbReference type="EMBL" id="FQNC01000043">
    <property type="protein sequence ID" value="SGY49846.1"/>
    <property type="molecule type" value="Genomic_DNA"/>
</dbReference>
<keyword evidence="9" id="KW-0255">Endonuclease</keyword>
<evidence type="ECO:0000256" key="3">
    <source>
        <dbReference type="ARBA" id="ARBA00022670"/>
    </source>
</evidence>
<dbReference type="GO" id="GO:0003723">
    <property type="term" value="F:RNA binding"/>
    <property type="evidence" value="ECO:0007669"/>
    <property type="project" value="UniProtKB-KW"/>
</dbReference>
<gene>
    <name evidence="23" type="primary">BQ5605_C001g00826</name>
    <name evidence="23" type="ORF">BQ5605_C001G00826</name>
</gene>
<dbReference type="EC" id="2.7.7.49" evidence="2"/>
<evidence type="ECO:0000256" key="4">
    <source>
        <dbReference type="ARBA" id="ARBA00022679"/>
    </source>
</evidence>
<evidence type="ECO:0000256" key="13">
    <source>
        <dbReference type="ARBA" id="ARBA00022908"/>
    </source>
</evidence>
<keyword evidence="12" id="KW-0694">RNA-binding</keyword>
<dbReference type="GO" id="GO:0015074">
    <property type="term" value="P:DNA integration"/>
    <property type="evidence" value="ECO:0007669"/>
    <property type="project" value="UniProtKB-KW"/>
</dbReference>
<dbReference type="InterPro" id="IPR016197">
    <property type="entry name" value="Chromo-like_dom_sf"/>
</dbReference>
<dbReference type="InterPro" id="IPR021109">
    <property type="entry name" value="Peptidase_aspartic_dom_sf"/>
</dbReference>
<evidence type="ECO:0000256" key="15">
    <source>
        <dbReference type="ARBA" id="ARBA00022932"/>
    </source>
</evidence>
<dbReference type="GO" id="GO:0003964">
    <property type="term" value="F:RNA-directed DNA polymerase activity"/>
    <property type="evidence" value="ECO:0007669"/>
    <property type="project" value="UniProtKB-KW"/>
</dbReference>
<dbReference type="GO" id="GO:0046872">
    <property type="term" value="F:metal ion binding"/>
    <property type="evidence" value="ECO:0007669"/>
    <property type="project" value="UniProtKB-KW"/>
</dbReference>
<dbReference type="GO" id="GO:0003677">
    <property type="term" value="F:DNA binding"/>
    <property type="evidence" value="ECO:0007669"/>
    <property type="project" value="UniProtKB-KW"/>
</dbReference>
<accession>A0A2X0P751</accession>
<dbReference type="Gene3D" id="3.30.70.270">
    <property type="match status" value="2"/>
</dbReference>
<keyword evidence="16" id="KW-0238">DNA-binding</keyword>
<feature type="domain" description="Reverse transcriptase" evidence="21">
    <location>
        <begin position="697"/>
        <end position="882"/>
    </location>
</feature>
<dbReference type="CDD" id="cd00024">
    <property type="entry name" value="CD_CSD"/>
    <property type="match status" value="1"/>
</dbReference>
<keyword evidence="5" id="KW-0548">Nucleotidyltransferase</keyword>
<keyword evidence="8" id="KW-0064">Aspartyl protease</keyword>
<dbReference type="PROSITE" id="PS50994">
    <property type="entry name" value="INTEGRASE"/>
    <property type="match status" value="1"/>
</dbReference>
<keyword evidence="13" id="KW-0229">DNA integration</keyword>
<dbReference type="PROSITE" id="PS50013">
    <property type="entry name" value="CHROMO_2"/>
    <property type="match status" value="1"/>
</dbReference>
<evidence type="ECO:0000259" key="21">
    <source>
        <dbReference type="PROSITE" id="PS50878"/>
    </source>
</evidence>
<evidence type="ECO:0000256" key="10">
    <source>
        <dbReference type="ARBA" id="ARBA00022801"/>
    </source>
</evidence>
<keyword evidence="3" id="KW-0645">Protease</keyword>
<dbReference type="PROSITE" id="PS50878">
    <property type="entry name" value="RT_POL"/>
    <property type="match status" value="1"/>
</dbReference>
<evidence type="ECO:0000256" key="11">
    <source>
        <dbReference type="ARBA" id="ARBA00022842"/>
    </source>
</evidence>
<dbReference type="FunFam" id="3.30.420.10:FF:000032">
    <property type="entry name" value="Retrovirus-related Pol polyprotein from transposon 297-like Protein"/>
    <property type="match status" value="1"/>
</dbReference>
<dbReference type="PROSITE" id="PS00141">
    <property type="entry name" value="ASP_PROTEASE"/>
    <property type="match status" value="1"/>
</dbReference>
<dbReference type="Pfam" id="PF00078">
    <property type="entry name" value="RVT_1"/>
    <property type="match status" value="1"/>
</dbReference>
<protein>
    <recommendedName>
        <fullName evidence="2">RNA-directed DNA polymerase</fullName>
        <ecNumber evidence="2">2.7.7.49</ecNumber>
    </recommendedName>
</protein>
<reference evidence="23 24" key="1">
    <citation type="submission" date="2016-11" db="EMBL/GenBank/DDBJ databases">
        <authorList>
            <person name="Jaros S."/>
            <person name="Januszkiewicz K."/>
            <person name="Wedrychowicz H."/>
        </authorList>
    </citation>
    <scope>NUCLEOTIDE SEQUENCE [LARGE SCALE GENOMIC DNA]</scope>
</reference>
<evidence type="ECO:0000256" key="18">
    <source>
        <dbReference type="ARBA" id="ARBA00023242"/>
    </source>
</evidence>
<dbReference type="Pfam" id="PF24626">
    <property type="entry name" value="SH3_Tf2-1"/>
    <property type="match status" value="1"/>
</dbReference>
<dbReference type="Pfam" id="PF17917">
    <property type="entry name" value="RT_RNaseH"/>
    <property type="match status" value="1"/>
</dbReference>
<feature type="domain" description="Chromo" evidence="20">
    <location>
        <begin position="1554"/>
        <end position="1612"/>
    </location>
</feature>
<dbReference type="PANTHER" id="PTHR37984:SF5">
    <property type="entry name" value="PROTEIN NYNRIN-LIKE"/>
    <property type="match status" value="1"/>
</dbReference>
<dbReference type="GO" id="GO:0003887">
    <property type="term" value="F:DNA-directed DNA polymerase activity"/>
    <property type="evidence" value="ECO:0007669"/>
    <property type="project" value="UniProtKB-KW"/>
</dbReference>
<dbReference type="GO" id="GO:0006338">
    <property type="term" value="P:chromatin remodeling"/>
    <property type="evidence" value="ECO:0007669"/>
    <property type="project" value="UniProtKB-ARBA"/>
</dbReference>
<feature type="region of interest" description="Disordered" evidence="19">
    <location>
        <begin position="346"/>
        <end position="366"/>
    </location>
</feature>
<keyword evidence="10" id="KW-0378">Hydrolase</keyword>
<dbReference type="PANTHER" id="PTHR37984">
    <property type="entry name" value="PROTEIN CBG26694"/>
    <property type="match status" value="1"/>
</dbReference>
<dbReference type="Pfam" id="PF00385">
    <property type="entry name" value="Chromo"/>
    <property type="match status" value="1"/>
</dbReference>
<dbReference type="CDD" id="cd00303">
    <property type="entry name" value="retropepsin_like"/>
    <property type="match status" value="1"/>
</dbReference>
<feature type="region of interest" description="Disordered" evidence="19">
    <location>
        <begin position="419"/>
        <end position="441"/>
    </location>
</feature>
<keyword evidence="6" id="KW-0540">Nuclease</keyword>
<evidence type="ECO:0000256" key="14">
    <source>
        <dbReference type="ARBA" id="ARBA00022918"/>
    </source>
</evidence>
<dbReference type="InterPro" id="IPR050951">
    <property type="entry name" value="Retrovirus_Pol_polyprotein"/>
</dbReference>
<name>A0A2X0P751_9BASI</name>
<evidence type="ECO:0000313" key="23">
    <source>
        <dbReference type="EMBL" id="SGY49846.1"/>
    </source>
</evidence>
<evidence type="ECO:0000256" key="12">
    <source>
        <dbReference type="ARBA" id="ARBA00022884"/>
    </source>
</evidence>
<dbReference type="FunFam" id="3.10.10.10:FF:000007">
    <property type="entry name" value="Retrovirus-related Pol polyprotein from transposon 17.6-like Protein"/>
    <property type="match status" value="1"/>
</dbReference>
<dbReference type="InterPro" id="IPR056924">
    <property type="entry name" value="SH3_Tf2-1"/>
</dbReference>
<feature type="compositionally biased region" description="Basic and acidic residues" evidence="19">
    <location>
        <begin position="94"/>
        <end position="103"/>
    </location>
</feature>
<dbReference type="Gene3D" id="3.10.10.10">
    <property type="entry name" value="HIV Type 1 Reverse Transcriptase, subunit A, domain 1"/>
    <property type="match status" value="1"/>
</dbReference>
<feature type="compositionally biased region" description="Polar residues" evidence="19">
    <location>
        <begin position="346"/>
        <end position="363"/>
    </location>
</feature>
<dbReference type="InterPro" id="IPR012337">
    <property type="entry name" value="RNaseH-like_sf"/>
</dbReference>
<feature type="region of interest" description="Disordered" evidence="19">
    <location>
        <begin position="79"/>
        <end position="137"/>
    </location>
</feature>
<proteinExistence type="predicted"/>
<feature type="region of interest" description="Disordered" evidence="19">
    <location>
        <begin position="38"/>
        <end position="59"/>
    </location>
</feature>
<keyword evidence="11" id="KW-0460">Magnesium</keyword>
<dbReference type="InterPro" id="IPR041373">
    <property type="entry name" value="RT_RNaseH"/>
</dbReference>
<evidence type="ECO:0000259" key="22">
    <source>
        <dbReference type="PROSITE" id="PS50994"/>
    </source>
</evidence>
<dbReference type="GO" id="GO:0006310">
    <property type="term" value="P:DNA recombination"/>
    <property type="evidence" value="ECO:0007669"/>
    <property type="project" value="UniProtKB-KW"/>
</dbReference>
<dbReference type="Pfam" id="PF08284">
    <property type="entry name" value="RVP_2"/>
    <property type="match status" value="1"/>
</dbReference>
<evidence type="ECO:0000256" key="2">
    <source>
        <dbReference type="ARBA" id="ARBA00012493"/>
    </source>
</evidence>
<dbReference type="InterPro" id="IPR000477">
    <property type="entry name" value="RT_dom"/>
</dbReference>
<dbReference type="Gene3D" id="2.40.50.40">
    <property type="match status" value="1"/>
</dbReference>
<dbReference type="InterPro" id="IPR043128">
    <property type="entry name" value="Rev_trsase/Diguanyl_cyclase"/>
</dbReference>
<dbReference type="Proteomes" id="UP000249464">
    <property type="component" value="Unassembled WGS sequence"/>
</dbReference>
<dbReference type="GO" id="GO:0006508">
    <property type="term" value="P:proteolysis"/>
    <property type="evidence" value="ECO:0007669"/>
    <property type="project" value="UniProtKB-KW"/>
</dbReference>
<evidence type="ECO:0000256" key="8">
    <source>
        <dbReference type="ARBA" id="ARBA00022750"/>
    </source>
</evidence>
<evidence type="ECO:0000256" key="19">
    <source>
        <dbReference type="SAM" id="MobiDB-lite"/>
    </source>
</evidence>
<evidence type="ECO:0000256" key="1">
    <source>
        <dbReference type="ARBA" id="ARBA00004123"/>
    </source>
</evidence>
<dbReference type="SUPFAM" id="SSF56672">
    <property type="entry name" value="DNA/RNA polymerases"/>
    <property type="match status" value="1"/>
</dbReference>
<organism evidence="23 24">
    <name type="scientific">Microbotryum silenes-dioicae</name>
    <dbReference type="NCBI Taxonomy" id="796604"/>
    <lineage>
        <taxon>Eukaryota</taxon>
        <taxon>Fungi</taxon>
        <taxon>Dikarya</taxon>
        <taxon>Basidiomycota</taxon>
        <taxon>Pucciniomycotina</taxon>
        <taxon>Microbotryomycetes</taxon>
        <taxon>Microbotryales</taxon>
        <taxon>Microbotryaceae</taxon>
        <taxon>Microbotryum</taxon>
    </lineage>
</organism>
<evidence type="ECO:0000256" key="5">
    <source>
        <dbReference type="ARBA" id="ARBA00022695"/>
    </source>
</evidence>
<dbReference type="InterPro" id="IPR000953">
    <property type="entry name" value="Chromo/chromo_shadow_dom"/>
</dbReference>
<evidence type="ECO:0000256" key="9">
    <source>
        <dbReference type="ARBA" id="ARBA00022759"/>
    </source>
</evidence>
<sequence>MIRLGLSRTVGGGVVWRVICRTSGKGTTSGPCNMHQRFAGSKGEPRGTTPASCKARAPGPYEKGARAWTLLVSPQRLTRVSRRTLPRAPATPLRNERTNKNERTTTTMARAKKATAQPPPALQPDEPGSSDDEEETAMMPKGLKLNAPKLASDTTLTLAPVRAYLNDMDNLFTQYKVTGMRFKVMFITHHIEQEWLKDWCGSATEDRTWDEFKVAFLRKALPLDFAYATEKAIRHSKQRLTDYTSWASGLRASQLQLGQAAFSDTSFIKVLLFNMDPQLSVILRQDDLLLNTGMHTDDLDYVVASKTALPKPKTISYEAFERLARSKWNMITALRGVAAPRTHNSTMATRTSSYRPPATTSTGGRRLPAKLTDAMKDYLSLKEGCFSCRRIHTDHRSKDCTAEWQKAPDVPEGWTEFEKRKASAAKNDTLHQMAEQSEDDLSTDEENEYAPQFISTIPITLHNGKGSQTLHALADSGASSSFIADKVVEKLGLAVHRLPVPTMVKTAIKGQKRAFHVTSYVKIPIALENGTWEAGDTILKVAKLQEPLEVVLGFNFLAKHKFNIDFARHEILVPHPSMPNVMIDLLAPVFGPQSQRAVPRSPKRSDKARINWGAVIAYIDGVQQKESELAELRAREARLRVEFADRFPGDIPPVSMYESPVRHRIELKPGAKKPNLKGYRAPHRYRAPWKRLIDQHVTAGRLRKSSSEFASPAFVIPKKGMDKDPSIQPRMVCDYRVLNEGTVRDRTPLPLPDEILSICSKARFWGKIDMTNSFFQTKMAEEDIPKTAVITPWGLFEWTVMPMGLCNAPATHQRRVNEALGDLIGNVCFVYLDDITIFADTLEEHERRVRLVLDALRRADLYVSPKKTELFAAECFFLGHQITREGIKVDPDKVQRIQQWPRPTTVRQLRGFLGLVQYLRKFIDKLADLTAVLVPLTRKGAHVDDGWTGEHNTAFEAIKALVGSLPSLHPIDHSEQGDPLWLMTDASNRGIGAALSQGKEWQTAMPAGYWSRQYNPAEGNYAAHEMELLAIVEALHHWRADLLAVRFKILTDHHSLAGFMKQPSLSRRQARWTERLADYDFEIVYVRGPENTVADALSRYSFPEDCATRGASDDVNMLAEATLDPAFLKALKDGYLNDTHCQQAIKNIDSTPGYSYKDGIARFEGRILLPKTGDFRENAIHDAHDATGHFGLHKTYERLRRDFIWSGMKESCKEYVESCSVCQTMKMHGTGFAGRIHNLNVPDRPMREVGLDFVGPLIPSNGNDELLTVTDRLSGYVRIIPCRTTDDATTTADRFFDGWHRYFGMPRVLVSDRDKLFTSEFWRAYTGRMGTKLAMSTAFHPQTDGRSERTNRTVIQVLRTMVNRRQNDWSKHLATVEFVINSSVNRSTGKTPFEVVLGFTPELTPIAPVYGSTVSQAVESIMEQRETAVAEARDTLAIAKIRQADQSNKVRKLEPEFAVGDRVLVDSRDRRLRYKADGEARSAKFFPRFDGPYEVLAARPETSNYKLKLNAGDKSHNVFHASKLRHWTDNDGAAFPGREATEPASVVVQGNEEWEVDRIVDEKGKGKRKRYLVKWKGWADSDNTWEPRAHLEETIALEEWERERAEGERGKEGRV</sequence>